<dbReference type="Proteomes" id="UP000270296">
    <property type="component" value="Unassembled WGS sequence"/>
</dbReference>
<reference evidence="4" key="1">
    <citation type="submission" date="2016-06" db="UniProtKB">
        <authorList>
            <consortium name="WormBaseParasite"/>
        </authorList>
    </citation>
    <scope>IDENTIFICATION</scope>
</reference>
<evidence type="ECO:0000313" key="3">
    <source>
        <dbReference type="Proteomes" id="UP000270296"/>
    </source>
</evidence>
<protein>
    <submittedName>
        <fullName evidence="4">BEN domain-containing protein</fullName>
    </submittedName>
</protein>
<dbReference type="EMBL" id="UZAM01011792">
    <property type="protein sequence ID" value="VDP18227.1"/>
    <property type="molecule type" value="Genomic_DNA"/>
</dbReference>
<dbReference type="WBParaSite" id="SBAD_0000892601-mRNA-1">
    <property type="protein sequence ID" value="SBAD_0000892601-mRNA-1"/>
    <property type="gene ID" value="SBAD_0000892601"/>
</dbReference>
<proteinExistence type="predicted"/>
<dbReference type="AlphaFoldDB" id="A0A183IYB7"/>
<keyword evidence="3" id="KW-1185">Reference proteome</keyword>
<feature type="region of interest" description="Disordered" evidence="1">
    <location>
        <begin position="1"/>
        <end position="25"/>
    </location>
</feature>
<evidence type="ECO:0000313" key="4">
    <source>
        <dbReference type="WBParaSite" id="SBAD_0000892601-mRNA-1"/>
    </source>
</evidence>
<evidence type="ECO:0000256" key="1">
    <source>
        <dbReference type="SAM" id="MobiDB-lite"/>
    </source>
</evidence>
<accession>A0A183IYB7</accession>
<gene>
    <name evidence="2" type="ORF">SBAD_LOCUS8616</name>
</gene>
<sequence length="137" mass="15606">MRKTSKAPARSSQQEEPPGKPKCKDERRFVATQKQCLSNALDSLLPIPKRNFTSLRWADKNHMSNIRPDCETLDSCLIPATAHTTVPEIDSMTDKTLRRNAIQIVSKAVVRMNNATVKRNAAIRKKFPHLRHSYLLK</sequence>
<reference evidence="2 3" key="2">
    <citation type="submission" date="2018-11" db="EMBL/GenBank/DDBJ databases">
        <authorList>
            <consortium name="Pathogen Informatics"/>
        </authorList>
    </citation>
    <scope>NUCLEOTIDE SEQUENCE [LARGE SCALE GENOMIC DNA]</scope>
</reference>
<evidence type="ECO:0000313" key="2">
    <source>
        <dbReference type="EMBL" id="VDP18227.1"/>
    </source>
</evidence>
<name>A0A183IYB7_9BILA</name>
<organism evidence="4">
    <name type="scientific">Soboliphyme baturini</name>
    <dbReference type="NCBI Taxonomy" id="241478"/>
    <lineage>
        <taxon>Eukaryota</taxon>
        <taxon>Metazoa</taxon>
        <taxon>Ecdysozoa</taxon>
        <taxon>Nematoda</taxon>
        <taxon>Enoplea</taxon>
        <taxon>Dorylaimia</taxon>
        <taxon>Dioctophymatida</taxon>
        <taxon>Dioctophymatoidea</taxon>
        <taxon>Soboliphymatidae</taxon>
        <taxon>Soboliphyme</taxon>
    </lineage>
</organism>